<feature type="compositionally biased region" description="Low complexity" evidence="1">
    <location>
        <begin position="315"/>
        <end position="335"/>
    </location>
</feature>
<feature type="compositionally biased region" description="Acidic residues" evidence="1">
    <location>
        <begin position="254"/>
        <end position="263"/>
    </location>
</feature>
<proteinExistence type="predicted"/>
<gene>
    <name evidence="2" type="ORF">ADUPG1_006815</name>
</gene>
<evidence type="ECO:0000313" key="2">
    <source>
        <dbReference type="EMBL" id="GKT32736.1"/>
    </source>
</evidence>
<feature type="region of interest" description="Disordered" evidence="1">
    <location>
        <begin position="183"/>
        <end position="204"/>
    </location>
</feature>
<sequence length="715" mass="82406">MNIEGKTIKYDVKKKAISISNSFQALCEFLGHLCTQRLISSNFLLYLLTISFTPIVNNDILHGALHCLKISGARVSKQLPSSYRKILNNIVSYGKLSSVKRATRVEILRLEQRSSQFRRVSTSGLTFASRPDENPYVPAIYDVVPPSMVHEYKHSLDTLVQVKDLSEYLSTLWRISIKQKEEKQKRKQRKRMRSDSSSDISIESPMLNPKIRPIEDFLVHFSPIFVSLKDLSARDRHSLQLKWEIAIKRIFGEEEEEEEEEEEGRGKEEEDHENDENEGREREEEESEERKIVEENDQKSREDYSKGEEETLYNSKIGSKKVSSSPSAPSSSSSPDLVDGYDDGEDAKRFQTHYRDREERDASPERRKHVEQVNYEIGADYVDVTDIRTMNFRRRVNLTHMSSVTADEAIEKLMRDGILEEQVDPLLEMLLLGAKNERAIRNIYGNMVTLLCRHGVCSSLPKPLKRRYSRPALGPSKIRIHPDVFVQSFIRLFQQEYDKLEEYSDDQMIRNAAQFFGVVLREQVVPFDDCLTIVRISGDTTCSEQRKFLKYLFLTILGGVSVKDLSSYMYRNADTPEIVQARKQWKRAKKEYDVALKKREKAEAALTHQNLVNGRDSLSQDGAPSLPPMPIPLPPPPPPPLPLSSLLPCDYLHNTLYAITFYKGIGGGVEKIAKGLEEWKEKNLVHEEEEGEEEEDEDGEEYEYEYEEIEEEEAE</sequence>
<feature type="compositionally biased region" description="Polar residues" evidence="1">
    <location>
        <begin position="607"/>
        <end position="622"/>
    </location>
</feature>
<organism evidence="2 3">
    <name type="scientific">Aduncisulcus paluster</name>
    <dbReference type="NCBI Taxonomy" id="2918883"/>
    <lineage>
        <taxon>Eukaryota</taxon>
        <taxon>Metamonada</taxon>
        <taxon>Carpediemonas-like organisms</taxon>
        <taxon>Aduncisulcus</taxon>
    </lineage>
</organism>
<feature type="compositionally biased region" description="Basic and acidic residues" evidence="1">
    <location>
        <begin position="277"/>
        <end position="309"/>
    </location>
</feature>
<feature type="region of interest" description="Disordered" evidence="1">
    <location>
        <begin position="607"/>
        <end position="637"/>
    </location>
</feature>
<evidence type="ECO:0000256" key="1">
    <source>
        <dbReference type="SAM" id="MobiDB-lite"/>
    </source>
</evidence>
<dbReference type="Proteomes" id="UP001057375">
    <property type="component" value="Unassembled WGS sequence"/>
</dbReference>
<protein>
    <submittedName>
        <fullName evidence="2">Uncharacterized protein</fullName>
    </submittedName>
</protein>
<comment type="caution">
    <text evidence="2">The sequence shown here is derived from an EMBL/GenBank/DDBJ whole genome shotgun (WGS) entry which is preliminary data.</text>
</comment>
<reference evidence="2" key="1">
    <citation type="submission" date="2022-03" db="EMBL/GenBank/DDBJ databases">
        <title>Draft genome sequence of Aduncisulcus paluster, a free-living microaerophilic Fornicata.</title>
        <authorList>
            <person name="Yuyama I."/>
            <person name="Kume K."/>
            <person name="Tamura T."/>
            <person name="Inagaki Y."/>
            <person name="Hashimoto T."/>
        </authorList>
    </citation>
    <scope>NUCLEOTIDE SEQUENCE</scope>
    <source>
        <strain evidence="2">NY0171</strain>
    </source>
</reference>
<dbReference type="PANTHER" id="PTHR18034:SF3">
    <property type="entry name" value="PRE-MRNA-SPLICING FACTOR CWC22 HOMOLOG"/>
    <property type="match status" value="1"/>
</dbReference>
<dbReference type="PANTHER" id="PTHR18034">
    <property type="entry name" value="CELL CYCLE CONTROL PROTEIN CWF22-RELATED"/>
    <property type="match status" value="1"/>
</dbReference>
<feature type="region of interest" description="Disordered" evidence="1">
    <location>
        <begin position="254"/>
        <end position="344"/>
    </location>
</feature>
<name>A0ABQ5KLC5_9EUKA</name>
<evidence type="ECO:0000313" key="3">
    <source>
        <dbReference type="Proteomes" id="UP001057375"/>
    </source>
</evidence>
<keyword evidence="3" id="KW-1185">Reference proteome</keyword>
<feature type="compositionally biased region" description="Acidic residues" evidence="1">
    <location>
        <begin position="687"/>
        <end position="715"/>
    </location>
</feature>
<feature type="compositionally biased region" description="Low complexity" evidence="1">
    <location>
        <begin position="195"/>
        <end position="204"/>
    </location>
</feature>
<dbReference type="InterPro" id="IPR050781">
    <property type="entry name" value="CWC22_splicing_factor"/>
</dbReference>
<dbReference type="EMBL" id="BQXS01010044">
    <property type="protein sequence ID" value="GKT32736.1"/>
    <property type="molecule type" value="Genomic_DNA"/>
</dbReference>
<accession>A0ABQ5KLC5</accession>
<feature type="region of interest" description="Disordered" evidence="1">
    <location>
        <begin position="681"/>
        <end position="715"/>
    </location>
</feature>
<feature type="compositionally biased region" description="Pro residues" evidence="1">
    <location>
        <begin position="625"/>
        <end position="637"/>
    </location>
</feature>